<gene>
    <name evidence="2" type="ORF">IZU98_03370</name>
</gene>
<evidence type="ECO:0000256" key="1">
    <source>
        <dbReference type="SAM" id="MobiDB-lite"/>
    </source>
</evidence>
<organism evidence="2 3">
    <name type="scientific">Pseudomonas fulva</name>
    <dbReference type="NCBI Taxonomy" id="47880"/>
    <lineage>
        <taxon>Bacteria</taxon>
        <taxon>Pseudomonadati</taxon>
        <taxon>Pseudomonadota</taxon>
        <taxon>Gammaproteobacteria</taxon>
        <taxon>Pseudomonadales</taxon>
        <taxon>Pseudomonadaceae</taxon>
        <taxon>Pseudomonas</taxon>
    </lineage>
</organism>
<name>A0A7S9LIL1_9PSED</name>
<dbReference type="AlphaFoldDB" id="A0A7S9LIL1"/>
<protein>
    <submittedName>
        <fullName evidence="2">Helix-turn-helix domain-containing protein</fullName>
    </submittedName>
</protein>
<feature type="compositionally biased region" description="Polar residues" evidence="1">
    <location>
        <begin position="119"/>
        <end position="128"/>
    </location>
</feature>
<sequence length="264" mass="28471">MSIQSMTWALEQRVVTDPTCRHVLLCLANYADKNGRGAFPSASSLSDDTGLSERTIRYKLDALEAAGVIRRGNQAIAAAYIDRYDRRPVVYDMVENRGAPAAPREDEDAERGANEDATGCSSQQNGVQMKTERGAPAAPNPSSIRQLSVNKPKKRAGKPAGEKSAKFDPSLAKPANVSAETWADWCQHRKEIRKPLTATSCKQQAEDLANHPNPDAVIKLSIGKGWTGLFPDSALGSVAGTNGGASAVLQVPAHHQEMYPDDYI</sequence>
<reference evidence="2 3" key="1">
    <citation type="submission" date="2020-11" db="EMBL/GenBank/DDBJ databases">
        <title>Pseudomonas fulva producing VIM-24.</title>
        <authorList>
            <person name="Liu S."/>
        </authorList>
    </citation>
    <scope>NUCLEOTIDE SEQUENCE [LARGE SCALE GENOMIC DNA]</scope>
    <source>
        <strain evidence="2 3">ZDHY414</strain>
    </source>
</reference>
<dbReference type="InterPro" id="IPR036388">
    <property type="entry name" value="WH-like_DNA-bd_sf"/>
</dbReference>
<dbReference type="Pfam" id="PF13730">
    <property type="entry name" value="HTH_36"/>
    <property type="match status" value="1"/>
</dbReference>
<feature type="region of interest" description="Disordered" evidence="1">
    <location>
        <begin position="97"/>
        <end position="173"/>
    </location>
</feature>
<feature type="compositionally biased region" description="Polar residues" evidence="1">
    <location>
        <begin position="140"/>
        <end position="149"/>
    </location>
</feature>
<evidence type="ECO:0000313" key="3">
    <source>
        <dbReference type="Proteomes" id="UP000594430"/>
    </source>
</evidence>
<dbReference type="RefSeq" id="WP_104925783.1">
    <property type="nucleotide sequence ID" value="NZ_BQIN01000030.1"/>
</dbReference>
<evidence type="ECO:0000313" key="2">
    <source>
        <dbReference type="EMBL" id="QPH49783.1"/>
    </source>
</evidence>
<dbReference type="SUPFAM" id="SSF46785">
    <property type="entry name" value="Winged helix' DNA-binding domain"/>
    <property type="match status" value="1"/>
</dbReference>
<dbReference type="Gene3D" id="1.10.10.10">
    <property type="entry name" value="Winged helix-like DNA-binding domain superfamily/Winged helix DNA-binding domain"/>
    <property type="match status" value="1"/>
</dbReference>
<dbReference type="EMBL" id="CP064946">
    <property type="protein sequence ID" value="QPH49783.1"/>
    <property type="molecule type" value="Genomic_DNA"/>
</dbReference>
<accession>A0A7S9LIL1</accession>
<dbReference type="Proteomes" id="UP000594430">
    <property type="component" value="Chromosome"/>
</dbReference>
<dbReference type="InterPro" id="IPR036390">
    <property type="entry name" value="WH_DNA-bd_sf"/>
</dbReference>
<proteinExistence type="predicted"/>